<evidence type="ECO:0000256" key="7">
    <source>
        <dbReference type="ARBA" id="ARBA00023102"/>
    </source>
</evidence>
<keyword evidence="6" id="KW-0808">Transferase</keyword>
<feature type="domain" description="ATP phosphoribosyltransferase catalytic" evidence="9">
    <location>
        <begin position="35"/>
        <end position="61"/>
    </location>
</feature>
<dbReference type="PANTHER" id="PTHR21403">
    <property type="entry name" value="ATP PHOSPHORIBOSYLTRANSFERASE ATP-PRTASE"/>
    <property type="match status" value="1"/>
</dbReference>
<dbReference type="InterPro" id="IPR013820">
    <property type="entry name" value="ATP_PRibTrfase_cat"/>
</dbReference>
<evidence type="ECO:0000256" key="6">
    <source>
        <dbReference type="ARBA" id="ARBA00022679"/>
    </source>
</evidence>
<comment type="catalytic activity">
    <reaction evidence="1">
        <text>1-(5-phospho-beta-D-ribosyl)-ATP + diphosphate = 5-phospho-alpha-D-ribose 1-diphosphate + ATP</text>
        <dbReference type="Rhea" id="RHEA:18473"/>
        <dbReference type="ChEBI" id="CHEBI:30616"/>
        <dbReference type="ChEBI" id="CHEBI:33019"/>
        <dbReference type="ChEBI" id="CHEBI:58017"/>
        <dbReference type="ChEBI" id="CHEBI:73183"/>
        <dbReference type="EC" id="2.4.2.17"/>
    </reaction>
</comment>
<evidence type="ECO:0000256" key="8">
    <source>
        <dbReference type="SAM" id="MobiDB-lite"/>
    </source>
</evidence>
<dbReference type="EMBL" id="RWGY01000013">
    <property type="protein sequence ID" value="TVU26409.1"/>
    <property type="molecule type" value="Genomic_DNA"/>
</dbReference>
<dbReference type="AlphaFoldDB" id="A0A5J9URB3"/>
<dbReference type="Proteomes" id="UP000324897">
    <property type="component" value="Chromosome 2"/>
</dbReference>
<dbReference type="OrthoDB" id="2574at2759"/>
<evidence type="ECO:0000259" key="9">
    <source>
        <dbReference type="Pfam" id="PF01634"/>
    </source>
</evidence>
<dbReference type="Gene3D" id="3.40.190.10">
    <property type="entry name" value="Periplasmic binding protein-like II"/>
    <property type="match status" value="1"/>
</dbReference>
<sequence>MPPPTARPQFSQQPQLPQVEALRRRSDTAATPCAMMGMADAIVDLVSSGATLRENNLKEIEGGVV</sequence>
<keyword evidence="11" id="KW-1185">Reference proteome</keyword>
<accession>A0A5J9URB3</accession>
<comment type="pathway">
    <text evidence="2">Amino-acid biosynthesis; L-histidine biosynthesis; L-histidine from 5-phospho-alpha-D-ribose 1-diphosphate: step 1/9.</text>
</comment>
<keyword evidence="5" id="KW-0328">Glycosyltransferase</keyword>
<name>A0A5J9URB3_9POAL</name>
<evidence type="ECO:0000313" key="10">
    <source>
        <dbReference type="EMBL" id="TVU26409.1"/>
    </source>
</evidence>
<evidence type="ECO:0000256" key="2">
    <source>
        <dbReference type="ARBA" id="ARBA00004667"/>
    </source>
</evidence>
<protein>
    <recommendedName>
        <fullName evidence="3">ATP phosphoribosyltransferase</fullName>
        <ecNumber evidence="3">2.4.2.17</ecNumber>
    </recommendedName>
</protein>
<proteinExistence type="predicted"/>
<keyword evidence="4" id="KW-0028">Amino-acid biosynthesis</keyword>
<dbReference type="InterPro" id="IPR001348">
    <property type="entry name" value="ATP_PRibTrfase_HisG"/>
</dbReference>
<gene>
    <name evidence="10" type="ORF">EJB05_28955</name>
</gene>
<evidence type="ECO:0000256" key="5">
    <source>
        <dbReference type="ARBA" id="ARBA00022676"/>
    </source>
</evidence>
<evidence type="ECO:0000313" key="11">
    <source>
        <dbReference type="Proteomes" id="UP000324897"/>
    </source>
</evidence>
<dbReference type="EC" id="2.4.2.17" evidence="3"/>
<dbReference type="Gramene" id="TVU26409">
    <property type="protein sequence ID" value="TVU26409"/>
    <property type="gene ID" value="EJB05_28955"/>
</dbReference>
<comment type="caution">
    <text evidence="10">The sequence shown here is derived from an EMBL/GenBank/DDBJ whole genome shotgun (WGS) entry which is preliminary data.</text>
</comment>
<organism evidence="10 11">
    <name type="scientific">Eragrostis curvula</name>
    <name type="common">weeping love grass</name>
    <dbReference type="NCBI Taxonomy" id="38414"/>
    <lineage>
        <taxon>Eukaryota</taxon>
        <taxon>Viridiplantae</taxon>
        <taxon>Streptophyta</taxon>
        <taxon>Embryophyta</taxon>
        <taxon>Tracheophyta</taxon>
        <taxon>Spermatophyta</taxon>
        <taxon>Magnoliopsida</taxon>
        <taxon>Liliopsida</taxon>
        <taxon>Poales</taxon>
        <taxon>Poaceae</taxon>
        <taxon>PACMAD clade</taxon>
        <taxon>Chloridoideae</taxon>
        <taxon>Eragrostideae</taxon>
        <taxon>Eragrostidinae</taxon>
        <taxon>Eragrostis</taxon>
    </lineage>
</organism>
<keyword evidence="7" id="KW-0368">Histidine biosynthesis</keyword>
<dbReference type="SUPFAM" id="SSF53850">
    <property type="entry name" value="Periplasmic binding protein-like II"/>
    <property type="match status" value="1"/>
</dbReference>
<feature type="non-terminal residue" evidence="10">
    <location>
        <position position="1"/>
    </location>
</feature>
<reference evidence="10 11" key="1">
    <citation type="journal article" date="2019" name="Sci. Rep.">
        <title>A high-quality genome of Eragrostis curvula grass provides insights into Poaceae evolution and supports new strategies to enhance forage quality.</title>
        <authorList>
            <person name="Carballo J."/>
            <person name="Santos B.A.C.M."/>
            <person name="Zappacosta D."/>
            <person name="Garbus I."/>
            <person name="Selva J.P."/>
            <person name="Gallo C.A."/>
            <person name="Diaz A."/>
            <person name="Albertini E."/>
            <person name="Caccamo M."/>
            <person name="Echenique V."/>
        </authorList>
    </citation>
    <scope>NUCLEOTIDE SEQUENCE [LARGE SCALE GENOMIC DNA]</scope>
    <source>
        <strain evidence="11">cv. Victoria</strain>
        <tissue evidence="10">Leaf</tissue>
    </source>
</reference>
<dbReference type="GO" id="GO:0000105">
    <property type="term" value="P:L-histidine biosynthetic process"/>
    <property type="evidence" value="ECO:0007669"/>
    <property type="project" value="UniProtKB-KW"/>
</dbReference>
<dbReference type="GO" id="GO:0005737">
    <property type="term" value="C:cytoplasm"/>
    <property type="evidence" value="ECO:0007669"/>
    <property type="project" value="InterPro"/>
</dbReference>
<evidence type="ECO:0000256" key="3">
    <source>
        <dbReference type="ARBA" id="ARBA00011946"/>
    </source>
</evidence>
<evidence type="ECO:0000256" key="1">
    <source>
        <dbReference type="ARBA" id="ARBA00000915"/>
    </source>
</evidence>
<dbReference type="GO" id="GO:0003879">
    <property type="term" value="F:ATP phosphoribosyltransferase activity"/>
    <property type="evidence" value="ECO:0007669"/>
    <property type="project" value="UniProtKB-EC"/>
</dbReference>
<dbReference type="Pfam" id="PF01634">
    <property type="entry name" value="HisG"/>
    <property type="match status" value="1"/>
</dbReference>
<dbReference type="PANTHER" id="PTHR21403:SF8">
    <property type="entry name" value="ATP PHOSPHORIBOSYLTRANSFERASE"/>
    <property type="match status" value="1"/>
</dbReference>
<evidence type="ECO:0000256" key="4">
    <source>
        <dbReference type="ARBA" id="ARBA00022605"/>
    </source>
</evidence>
<feature type="region of interest" description="Disordered" evidence="8">
    <location>
        <begin position="1"/>
        <end position="27"/>
    </location>
</feature>